<keyword evidence="3" id="KW-1185">Reference proteome</keyword>
<evidence type="ECO:0000256" key="1">
    <source>
        <dbReference type="SAM" id="Phobius"/>
    </source>
</evidence>
<dbReference type="Pfam" id="PF04657">
    <property type="entry name" value="DMT_YdcZ"/>
    <property type="match status" value="1"/>
</dbReference>
<sequence>MAGFLIAIISGALMSVQGVFNTTATKSSSIWVAASFVQITAFATCVLMWFYDGRPPVSGLFQVQPKYALLGGVIGAFITYTVVRAMGSLGTAKAEITIVISQIAVAYIIELFGMFGSKRADFSWLKLLGLALAIGGVVLFNVCGNQE</sequence>
<name>A0ABV1H824_9FIRM</name>
<dbReference type="PANTHER" id="PTHR34821">
    <property type="entry name" value="INNER MEMBRANE PROTEIN YDCZ"/>
    <property type="match status" value="1"/>
</dbReference>
<gene>
    <name evidence="2" type="ORF">WMO37_12805</name>
</gene>
<dbReference type="InterPro" id="IPR006750">
    <property type="entry name" value="YdcZ"/>
</dbReference>
<dbReference type="EMBL" id="JBBMFS010000013">
    <property type="protein sequence ID" value="MEQ2555870.1"/>
    <property type="molecule type" value="Genomic_DNA"/>
</dbReference>
<accession>A0ABV1H824</accession>
<evidence type="ECO:0000313" key="3">
    <source>
        <dbReference type="Proteomes" id="UP001546774"/>
    </source>
</evidence>
<keyword evidence="1" id="KW-0812">Transmembrane</keyword>
<comment type="caution">
    <text evidence="2">The sequence shown here is derived from an EMBL/GenBank/DDBJ whole genome shotgun (WGS) entry which is preliminary data.</text>
</comment>
<protein>
    <submittedName>
        <fullName evidence="2">DMT family transporter</fullName>
    </submittedName>
</protein>
<keyword evidence="1" id="KW-0472">Membrane</keyword>
<dbReference type="Proteomes" id="UP001546774">
    <property type="component" value="Unassembled WGS sequence"/>
</dbReference>
<feature type="transmembrane region" description="Helical" evidence="1">
    <location>
        <begin position="67"/>
        <end position="86"/>
    </location>
</feature>
<proteinExistence type="predicted"/>
<organism evidence="2 3">
    <name type="scientific">Lachnospira intestinalis</name>
    <dbReference type="NCBI Taxonomy" id="3133158"/>
    <lineage>
        <taxon>Bacteria</taxon>
        <taxon>Bacillati</taxon>
        <taxon>Bacillota</taxon>
        <taxon>Clostridia</taxon>
        <taxon>Lachnospirales</taxon>
        <taxon>Lachnospiraceae</taxon>
        <taxon>Lachnospira</taxon>
    </lineage>
</organism>
<keyword evidence="1" id="KW-1133">Transmembrane helix</keyword>
<dbReference type="PANTHER" id="PTHR34821:SF3">
    <property type="entry name" value="MEMBRANE PROTEIN"/>
    <property type="match status" value="1"/>
</dbReference>
<feature type="transmembrane region" description="Helical" evidence="1">
    <location>
        <begin position="92"/>
        <end position="112"/>
    </location>
</feature>
<feature type="transmembrane region" description="Helical" evidence="1">
    <location>
        <begin position="124"/>
        <end position="142"/>
    </location>
</feature>
<reference evidence="2" key="1">
    <citation type="submission" date="2024-03" db="EMBL/GenBank/DDBJ databases">
        <title>Human intestinal bacterial collection.</title>
        <authorList>
            <person name="Pauvert C."/>
            <person name="Hitch T.C.A."/>
            <person name="Clavel T."/>
        </authorList>
    </citation>
    <scope>NUCLEOTIDE SEQUENCE [LARGE SCALE GENOMIC DNA]</scope>
    <source>
        <strain evidence="2">CLA-AA-H89B</strain>
    </source>
</reference>
<evidence type="ECO:0000313" key="2">
    <source>
        <dbReference type="EMBL" id="MEQ2555870.1"/>
    </source>
</evidence>
<feature type="transmembrane region" description="Helical" evidence="1">
    <location>
        <begin position="28"/>
        <end position="51"/>
    </location>
</feature>